<protein>
    <submittedName>
        <fullName evidence="2">Uncharacterized protein</fullName>
    </submittedName>
</protein>
<feature type="region of interest" description="Disordered" evidence="1">
    <location>
        <begin position="120"/>
        <end position="141"/>
    </location>
</feature>
<name>A0A7J7UJK7_RHIFE</name>
<dbReference type="EMBL" id="JACAGC010000016">
    <property type="protein sequence ID" value="KAF6313065.1"/>
    <property type="molecule type" value="Genomic_DNA"/>
</dbReference>
<dbReference type="AlphaFoldDB" id="A0A7J7UJK7"/>
<reference evidence="2 3" key="1">
    <citation type="journal article" date="2020" name="Nature">
        <title>Six reference-quality genomes reveal evolution of bat adaptations.</title>
        <authorList>
            <person name="Jebb D."/>
            <person name="Huang Z."/>
            <person name="Pippel M."/>
            <person name="Hughes G.M."/>
            <person name="Lavrichenko K."/>
            <person name="Devanna P."/>
            <person name="Winkler S."/>
            <person name="Jermiin L.S."/>
            <person name="Skirmuntt E.C."/>
            <person name="Katzourakis A."/>
            <person name="Burkitt-Gray L."/>
            <person name="Ray D.A."/>
            <person name="Sullivan K.A.M."/>
            <person name="Roscito J.G."/>
            <person name="Kirilenko B.M."/>
            <person name="Davalos L.M."/>
            <person name="Corthals A.P."/>
            <person name="Power M.L."/>
            <person name="Jones G."/>
            <person name="Ransome R.D."/>
            <person name="Dechmann D.K.N."/>
            <person name="Locatelli A.G."/>
            <person name="Puechmaille S.J."/>
            <person name="Fedrigo O."/>
            <person name="Jarvis E.D."/>
            <person name="Hiller M."/>
            <person name="Vernes S.C."/>
            <person name="Myers E.W."/>
            <person name="Teeling E.C."/>
        </authorList>
    </citation>
    <scope>NUCLEOTIDE SEQUENCE [LARGE SCALE GENOMIC DNA]</scope>
    <source>
        <strain evidence="2">MRhiFer1</strain>
        <tissue evidence="2">Lung</tissue>
    </source>
</reference>
<accession>A0A7J7UJK7</accession>
<comment type="caution">
    <text evidence="2">The sequence shown here is derived from an EMBL/GenBank/DDBJ whole genome shotgun (WGS) entry which is preliminary data.</text>
</comment>
<evidence type="ECO:0000313" key="2">
    <source>
        <dbReference type="EMBL" id="KAF6313065.1"/>
    </source>
</evidence>
<dbReference type="Proteomes" id="UP000585614">
    <property type="component" value="Unassembled WGS sequence"/>
</dbReference>
<evidence type="ECO:0000256" key="1">
    <source>
        <dbReference type="SAM" id="MobiDB-lite"/>
    </source>
</evidence>
<proteinExistence type="predicted"/>
<sequence>MMLVKSPVQCLAQKWDCLTAGSTRGSPQCPAFRVPVHSRPLTRLLPPLPPHSGLLRPPGRERGWGVPVGRIYRSQLAMGGAPAVDAGAEKREGELTVPCGGGFAGRELDHCNWGGGYAAGTRGNSQGLEGGARQPGFRSGI</sequence>
<organism evidence="2 3">
    <name type="scientific">Rhinolophus ferrumequinum</name>
    <name type="common">Greater horseshoe bat</name>
    <dbReference type="NCBI Taxonomy" id="59479"/>
    <lineage>
        <taxon>Eukaryota</taxon>
        <taxon>Metazoa</taxon>
        <taxon>Chordata</taxon>
        <taxon>Craniata</taxon>
        <taxon>Vertebrata</taxon>
        <taxon>Euteleostomi</taxon>
        <taxon>Mammalia</taxon>
        <taxon>Eutheria</taxon>
        <taxon>Laurasiatheria</taxon>
        <taxon>Chiroptera</taxon>
        <taxon>Yinpterochiroptera</taxon>
        <taxon>Rhinolophoidea</taxon>
        <taxon>Rhinolophidae</taxon>
        <taxon>Rhinolophinae</taxon>
        <taxon>Rhinolophus</taxon>
    </lineage>
</organism>
<evidence type="ECO:0000313" key="3">
    <source>
        <dbReference type="Proteomes" id="UP000585614"/>
    </source>
</evidence>
<gene>
    <name evidence="2" type="ORF">mRhiFer1_008588</name>
</gene>